<gene>
    <name evidence="1" type="ORF">H8B19_06000</name>
</gene>
<organism evidence="1 2">
    <name type="scientific">Neptunicella marina</name>
    <dbReference type="NCBI Taxonomy" id="2125989"/>
    <lineage>
        <taxon>Bacteria</taxon>
        <taxon>Pseudomonadati</taxon>
        <taxon>Pseudomonadota</taxon>
        <taxon>Gammaproteobacteria</taxon>
        <taxon>Alteromonadales</taxon>
        <taxon>Alteromonadaceae</taxon>
        <taxon>Neptunicella</taxon>
    </lineage>
</organism>
<name>A0A8J6IRE5_9ALTE</name>
<keyword evidence="2" id="KW-1185">Reference proteome</keyword>
<dbReference type="AlphaFoldDB" id="A0A8J6IRE5"/>
<sequence>MMLSKVLTINVILISVVSCGGGHRNENPPPTQLPPPAPPSIDWTEVINTDPTTLSEVELQENYWGYAQHLYQGITESATVGPEPIQQVTNKLLGTGNPLIPYFLNALFSRVITSNQSQLVTGNISEACYVSGSVDLTGELDEKGIGILAVSYNQCNEGNGTITGTGAISLHESSNSDFTSVFFFNEVSLEAFNEEWIITGHYLYGSEIGTEGPFGIYFSSSHLLFEAQSTGIQYLEQLNWRSDGNRGDEDGTSYSGEIVLESLGSVQFTTESKFSSDNNPLYAKLAFSMGDNAIASLEFAAALKLLIDQNADGEPESGKYFISLDHFLNTDFTHTSLEDVEAMNQPPRVLKPYIQPEFAFEGDQLEIHDIRYIDPDTPENELTVSYQWTKWNEIIPDQTESILPAGIATAGDRIRATVIVSDGEFSVSSLPAEVYINAE</sequence>
<proteinExistence type="predicted"/>
<dbReference type="EMBL" id="JACNEP010000003">
    <property type="protein sequence ID" value="MBC3765421.1"/>
    <property type="molecule type" value="Genomic_DNA"/>
</dbReference>
<evidence type="ECO:0000313" key="2">
    <source>
        <dbReference type="Proteomes" id="UP000601768"/>
    </source>
</evidence>
<dbReference type="PROSITE" id="PS51257">
    <property type="entry name" value="PROKAR_LIPOPROTEIN"/>
    <property type="match status" value="1"/>
</dbReference>
<evidence type="ECO:0000313" key="1">
    <source>
        <dbReference type="EMBL" id="MBC3765421.1"/>
    </source>
</evidence>
<reference evidence="1" key="1">
    <citation type="journal article" date="2018" name="Int. J. Syst. Evol. Microbiol.">
        <title>Neptunicella marina gen. nov., sp. nov., isolated from surface seawater.</title>
        <authorList>
            <person name="Liu X."/>
            <person name="Lai Q."/>
            <person name="Du Y."/>
            <person name="Zhang X."/>
            <person name="Liu Z."/>
            <person name="Sun F."/>
            <person name="Shao Z."/>
        </authorList>
    </citation>
    <scope>NUCLEOTIDE SEQUENCE</scope>
    <source>
        <strain evidence="1">S27-2</strain>
    </source>
</reference>
<dbReference type="RefSeq" id="WP_186505889.1">
    <property type="nucleotide sequence ID" value="NZ_JACNEP010000003.1"/>
</dbReference>
<protein>
    <submittedName>
        <fullName evidence="1">Uncharacterized protein</fullName>
    </submittedName>
</protein>
<comment type="caution">
    <text evidence="1">The sequence shown here is derived from an EMBL/GenBank/DDBJ whole genome shotgun (WGS) entry which is preliminary data.</text>
</comment>
<reference evidence="1" key="2">
    <citation type="submission" date="2020-08" db="EMBL/GenBank/DDBJ databases">
        <authorList>
            <person name="Lai Q."/>
        </authorList>
    </citation>
    <scope>NUCLEOTIDE SEQUENCE</scope>
    <source>
        <strain evidence="1">S27-2</strain>
    </source>
</reference>
<dbReference type="Proteomes" id="UP000601768">
    <property type="component" value="Unassembled WGS sequence"/>
</dbReference>
<accession>A0A8J6IRE5</accession>